<evidence type="ECO:0000256" key="3">
    <source>
        <dbReference type="ARBA" id="ARBA00023027"/>
    </source>
</evidence>
<dbReference type="NCBIfam" id="TIGR01722">
    <property type="entry name" value="MMSDH"/>
    <property type="match status" value="1"/>
</dbReference>
<dbReference type="InterPro" id="IPR015590">
    <property type="entry name" value="Aldehyde_DH_dom"/>
</dbReference>
<protein>
    <recommendedName>
        <fullName evidence="1">methylmalonate-semialdehyde dehydrogenase (CoA acylating)</fullName>
        <ecNumber evidence="1">1.2.1.27</ecNumber>
    </recommendedName>
</protein>
<evidence type="ECO:0000259" key="4">
    <source>
        <dbReference type="Pfam" id="PF00171"/>
    </source>
</evidence>
<organism evidence="5 6">
    <name type="scientific">Lacibacterium aquatile</name>
    <dbReference type="NCBI Taxonomy" id="1168082"/>
    <lineage>
        <taxon>Bacteria</taxon>
        <taxon>Pseudomonadati</taxon>
        <taxon>Pseudomonadota</taxon>
        <taxon>Alphaproteobacteria</taxon>
        <taxon>Rhodospirillales</taxon>
        <taxon>Rhodospirillaceae</taxon>
    </lineage>
</organism>
<evidence type="ECO:0000256" key="1">
    <source>
        <dbReference type="ARBA" id="ARBA00013048"/>
    </source>
</evidence>
<dbReference type="SUPFAM" id="SSF53720">
    <property type="entry name" value="ALDH-like"/>
    <property type="match status" value="1"/>
</dbReference>
<dbReference type="PANTHER" id="PTHR43866">
    <property type="entry name" value="MALONATE-SEMIALDEHYDE DEHYDROGENASE"/>
    <property type="match status" value="1"/>
</dbReference>
<dbReference type="InterPro" id="IPR016162">
    <property type="entry name" value="Ald_DH_N"/>
</dbReference>
<accession>A0ABW5DLY3</accession>
<keyword evidence="3" id="KW-0520">NAD</keyword>
<dbReference type="InterPro" id="IPR016160">
    <property type="entry name" value="Ald_DH_CS_CYS"/>
</dbReference>
<dbReference type="GO" id="GO:0016491">
    <property type="term" value="F:oxidoreductase activity"/>
    <property type="evidence" value="ECO:0007669"/>
    <property type="project" value="UniProtKB-KW"/>
</dbReference>
<name>A0ABW5DLY3_9PROT</name>
<dbReference type="Gene3D" id="3.40.605.10">
    <property type="entry name" value="Aldehyde Dehydrogenase, Chain A, domain 1"/>
    <property type="match status" value="1"/>
</dbReference>
<proteinExistence type="predicted"/>
<comment type="caution">
    <text evidence="5">The sequence shown here is derived from an EMBL/GenBank/DDBJ whole genome shotgun (WGS) entry which is preliminary data.</text>
</comment>
<keyword evidence="6" id="KW-1185">Reference proteome</keyword>
<dbReference type="PROSITE" id="PS00070">
    <property type="entry name" value="ALDEHYDE_DEHYDR_CYS"/>
    <property type="match status" value="1"/>
</dbReference>
<feature type="domain" description="Aldehyde dehydrogenase" evidence="4">
    <location>
        <begin position="18"/>
        <end position="477"/>
    </location>
</feature>
<evidence type="ECO:0000256" key="2">
    <source>
        <dbReference type="ARBA" id="ARBA00023002"/>
    </source>
</evidence>
<evidence type="ECO:0000313" key="6">
    <source>
        <dbReference type="Proteomes" id="UP001597295"/>
    </source>
</evidence>
<reference evidence="6" key="1">
    <citation type="journal article" date="2019" name="Int. J. Syst. Evol. Microbiol.">
        <title>The Global Catalogue of Microorganisms (GCM) 10K type strain sequencing project: providing services to taxonomists for standard genome sequencing and annotation.</title>
        <authorList>
            <consortium name="The Broad Institute Genomics Platform"/>
            <consortium name="The Broad Institute Genome Sequencing Center for Infectious Disease"/>
            <person name="Wu L."/>
            <person name="Ma J."/>
        </authorList>
    </citation>
    <scope>NUCLEOTIDE SEQUENCE [LARGE SCALE GENOMIC DNA]</scope>
    <source>
        <strain evidence="6">CGMCC 1.19062</strain>
    </source>
</reference>
<sequence>MQTLYSLIGGKSVSDSGQRRGKIFNPATGAQVREVALASKSEALDAVAAAAAALPAWASTPPMRRMRIMNDALSLLNKARPELAKMISEEHGKVLSDADGEVQRGLEVVEFCLGIPHLLKGEFSENVGTSIDVFSIRQPVGVCVGITPFNFPVMVPLWMFPVAIACGNTFVLKPSEKDSGSTQRLVEIFHEAGLPAGVLNLVQGDREAVETLITAPEVGAVSFVGSTPIAKSIYTTAAAHGKRCQALGGAKNHMLIMPDADLDAAVDALMGAGYGSAGERCMAISVAVAVGDVGDKLVEKLAPRVRALKVGPGNDPQAEMGPLVTREHADKVSSYVDQGVKEGAELVVDGRGLKLQGYEGGYFMGGTLFDKVKPDMTIYKEEIFGPVLSVVRAKDFGEGLNLVNSHQFGNGTAIFTQDGRVARSFLNACNIGMVGVNVPIPVPVAYHTFGGWKQSAFGDNGMHGPQGINFYTKLKTVTARWAGNAVGAEFTMPVLR</sequence>
<evidence type="ECO:0000313" key="5">
    <source>
        <dbReference type="EMBL" id="MFD2261987.1"/>
    </source>
</evidence>
<dbReference type="Pfam" id="PF00171">
    <property type="entry name" value="Aldedh"/>
    <property type="match status" value="1"/>
</dbReference>
<keyword evidence="2 5" id="KW-0560">Oxidoreductase</keyword>
<dbReference type="InterPro" id="IPR010061">
    <property type="entry name" value="MeMal-semiAld_DH"/>
</dbReference>
<dbReference type="Gene3D" id="3.40.309.10">
    <property type="entry name" value="Aldehyde Dehydrogenase, Chain A, domain 2"/>
    <property type="match status" value="1"/>
</dbReference>
<dbReference type="RefSeq" id="WP_379874897.1">
    <property type="nucleotide sequence ID" value="NZ_JBHUIP010000003.1"/>
</dbReference>
<dbReference type="CDD" id="cd07085">
    <property type="entry name" value="ALDH_F6_MMSDH"/>
    <property type="match status" value="1"/>
</dbReference>
<dbReference type="PANTHER" id="PTHR43866:SF4">
    <property type="entry name" value="MALONATE-SEMIALDEHYDE DEHYDROGENASE"/>
    <property type="match status" value="1"/>
</dbReference>
<dbReference type="Proteomes" id="UP001597295">
    <property type="component" value="Unassembled WGS sequence"/>
</dbReference>
<dbReference type="InterPro" id="IPR016163">
    <property type="entry name" value="Ald_DH_C"/>
</dbReference>
<gene>
    <name evidence="5" type="ORF">ACFSM5_03745</name>
</gene>
<dbReference type="InterPro" id="IPR016161">
    <property type="entry name" value="Ald_DH/histidinol_DH"/>
</dbReference>
<dbReference type="EC" id="1.2.1.27" evidence="1"/>
<dbReference type="EMBL" id="JBHUIP010000003">
    <property type="protein sequence ID" value="MFD2261987.1"/>
    <property type="molecule type" value="Genomic_DNA"/>
</dbReference>